<accession>A0ABP0MSS5</accession>
<dbReference type="Gene3D" id="1.10.1900.10">
    <property type="entry name" value="c-terminal domain of poly(a) binding protein"/>
    <property type="match status" value="1"/>
</dbReference>
<dbReference type="NCBIfam" id="TIGR01628">
    <property type="entry name" value="PABP-1234"/>
    <property type="match status" value="1"/>
</dbReference>
<feature type="domain" description="PABC" evidence="8">
    <location>
        <begin position="539"/>
        <end position="615"/>
    </location>
</feature>
<dbReference type="InterPro" id="IPR012677">
    <property type="entry name" value="Nucleotide-bd_a/b_plait_sf"/>
</dbReference>
<feature type="region of interest" description="Disordered" evidence="6">
    <location>
        <begin position="244"/>
        <end position="267"/>
    </location>
</feature>
<proteinExistence type="inferred from homology"/>
<reference evidence="9 10" key="1">
    <citation type="submission" date="2024-02" db="EMBL/GenBank/DDBJ databases">
        <authorList>
            <person name="Chen Y."/>
            <person name="Shah S."/>
            <person name="Dougan E. K."/>
            <person name="Thang M."/>
            <person name="Chan C."/>
        </authorList>
    </citation>
    <scope>NUCLEOTIDE SEQUENCE [LARGE SCALE GENOMIC DNA]</scope>
</reference>
<organism evidence="9 10">
    <name type="scientific">Durusdinium trenchii</name>
    <dbReference type="NCBI Taxonomy" id="1381693"/>
    <lineage>
        <taxon>Eukaryota</taxon>
        <taxon>Sar</taxon>
        <taxon>Alveolata</taxon>
        <taxon>Dinophyceae</taxon>
        <taxon>Suessiales</taxon>
        <taxon>Symbiodiniaceae</taxon>
        <taxon>Durusdinium</taxon>
    </lineage>
</organism>
<feature type="domain" description="RRM" evidence="7">
    <location>
        <begin position="306"/>
        <end position="383"/>
    </location>
</feature>
<keyword evidence="3 4" id="KW-0694">RNA-binding</keyword>
<comment type="subcellular location">
    <subcellularLocation>
        <location evidence="5">Cytoplasm</location>
    </subcellularLocation>
</comment>
<evidence type="ECO:0000256" key="3">
    <source>
        <dbReference type="ARBA" id="ARBA00022884"/>
    </source>
</evidence>
<dbReference type="CDD" id="cd12378">
    <property type="entry name" value="RRM1_I_PABPs"/>
    <property type="match status" value="1"/>
</dbReference>
<feature type="domain" description="RRM" evidence="7">
    <location>
        <begin position="8"/>
        <end position="86"/>
    </location>
</feature>
<dbReference type="InterPro" id="IPR006515">
    <property type="entry name" value="PABP_1234"/>
</dbReference>
<evidence type="ECO:0000313" key="9">
    <source>
        <dbReference type="EMBL" id="CAK9054540.1"/>
    </source>
</evidence>
<evidence type="ECO:0000256" key="1">
    <source>
        <dbReference type="ARBA" id="ARBA00008557"/>
    </source>
</evidence>
<dbReference type="EMBL" id="CAXAMM010024002">
    <property type="protein sequence ID" value="CAK9054540.1"/>
    <property type="molecule type" value="Genomic_DNA"/>
</dbReference>
<dbReference type="InterPro" id="IPR002004">
    <property type="entry name" value="PABP_HYD_C"/>
</dbReference>
<dbReference type="SMART" id="SM00517">
    <property type="entry name" value="PolyA"/>
    <property type="match status" value="1"/>
</dbReference>
<comment type="caution">
    <text evidence="9">The sequence shown here is derived from an EMBL/GenBank/DDBJ whole genome shotgun (WGS) entry which is preliminary data.</text>
</comment>
<keyword evidence="2" id="KW-0677">Repeat</keyword>
<dbReference type="Pfam" id="PF00658">
    <property type="entry name" value="MLLE"/>
    <property type="match status" value="1"/>
</dbReference>
<evidence type="ECO:0000259" key="7">
    <source>
        <dbReference type="PROSITE" id="PS50102"/>
    </source>
</evidence>
<keyword evidence="5" id="KW-0963">Cytoplasm</keyword>
<dbReference type="InterPro" id="IPR034364">
    <property type="entry name" value="PABP_RRM1"/>
</dbReference>
<dbReference type="PROSITE" id="PS51309">
    <property type="entry name" value="PABC"/>
    <property type="match status" value="1"/>
</dbReference>
<keyword evidence="10" id="KW-1185">Reference proteome</keyword>
<dbReference type="CDD" id="cd12379">
    <property type="entry name" value="RRM2_I_PABPs"/>
    <property type="match status" value="1"/>
</dbReference>
<comment type="similarity">
    <text evidence="1 5">Belongs to the polyadenylate-binding protein type-1 family.</text>
</comment>
<dbReference type="SUPFAM" id="SSF54928">
    <property type="entry name" value="RNA-binding domain, RBD"/>
    <property type="match status" value="3"/>
</dbReference>
<dbReference type="InterPro" id="IPR036053">
    <property type="entry name" value="PABP-dom"/>
</dbReference>
<evidence type="ECO:0000256" key="4">
    <source>
        <dbReference type="PROSITE-ProRule" id="PRU00176"/>
    </source>
</evidence>
<evidence type="ECO:0000259" key="8">
    <source>
        <dbReference type="PROSITE" id="PS51309"/>
    </source>
</evidence>
<dbReference type="PROSITE" id="PS50102">
    <property type="entry name" value="RRM"/>
    <property type="match status" value="4"/>
</dbReference>
<dbReference type="InterPro" id="IPR035979">
    <property type="entry name" value="RBD_domain_sf"/>
</dbReference>
<comment type="function">
    <text evidence="5">Binds the poly(A) tail of mRNA.</text>
</comment>
<evidence type="ECO:0000256" key="6">
    <source>
        <dbReference type="SAM" id="MobiDB-lite"/>
    </source>
</evidence>
<dbReference type="Gene3D" id="3.30.70.330">
    <property type="match status" value="4"/>
</dbReference>
<dbReference type="CDD" id="cd12381">
    <property type="entry name" value="RRM4_I_PABPs"/>
    <property type="match status" value="1"/>
</dbReference>
<evidence type="ECO:0000313" key="10">
    <source>
        <dbReference type="Proteomes" id="UP001642464"/>
    </source>
</evidence>
<dbReference type="SMART" id="SM00360">
    <property type="entry name" value="RRM"/>
    <property type="match status" value="4"/>
</dbReference>
<gene>
    <name evidence="9" type="ORF">SCF082_LOCUS29594</name>
</gene>
<dbReference type="Proteomes" id="UP001642464">
    <property type="component" value="Unassembled WGS sequence"/>
</dbReference>
<dbReference type="InterPro" id="IPR000504">
    <property type="entry name" value="RRM_dom"/>
</dbReference>
<dbReference type="PANTHER" id="PTHR24012">
    <property type="entry name" value="RNA BINDING PROTEIN"/>
    <property type="match status" value="1"/>
</dbReference>
<sequence length="615" mass="66996">MAGVPQFASLYVGDLHPDVTEAMLYEIFNSVGPVASIRVCRDSVSRKSLGYGYVNFHSVSDAERALDTLNYSAIKGRACRIMWSQRDPSLRKSGLGNVFVRNLDRNIDNKALYDTFSLFGNILSCKVSTGPDGKSRGYGFVHYETEEAAKQAIERVDGMQIGEKTVGVGGFTKRSERETPAMNTFTNVYIKNFPTDWDEDSIKTEFGKCGKITSSHFSSDNKGRKFAFLNFETHEEAKKAIEEMHQKDFRSDEQKEADKEKEEEEKDRADKSCLLYVARAQSKSERMLELKEKMPAREPAGRSQGVNLYIKNLDEQTDDDSLRGLFESFGNITSVCAMKEPSGKCKGFGFVCFSSPDEATKAVTEMHLKVVKGKPLYVGLAENRDVRAERLRQRYSPAGVGKGKGKGKGGMGMYGNPMGGMGGGMQPPMMGMGGMGKGMMQGQNAGMMMGQKGKGGMPNMPMNPQMMGMGAMGKGMPNMNMGGAMGKGGMQMPMPMGPMGAMGPMGPMGMMRPPMMPMMRPGMPSQGPAQAPPANTGGGQQLTAAALAAAPPPVQKQMIGERLFPAISKHQPELAGKITGMMLEMDNSELLILLDSEHQLKAKVDEAMRVLEQAK</sequence>
<feature type="domain" description="RRM" evidence="7">
    <location>
        <begin position="96"/>
        <end position="173"/>
    </location>
</feature>
<feature type="domain" description="RRM" evidence="7">
    <location>
        <begin position="186"/>
        <end position="262"/>
    </location>
</feature>
<evidence type="ECO:0000256" key="2">
    <source>
        <dbReference type="ARBA" id="ARBA00022737"/>
    </source>
</evidence>
<protein>
    <recommendedName>
        <fullName evidence="5">Polyadenylate-binding protein</fullName>
        <shortName evidence="5">PABP</shortName>
    </recommendedName>
</protein>
<dbReference type="Pfam" id="PF00076">
    <property type="entry name" value="RRM_1"/>
    <property type="match status" value="4"/>
</dbReference>
<dbReference type="SUPFAM" id="SSF63570">
    <property type="entry name" value="PABC (PABP) domain"/>
    <property type="match status" value="1"/>
</dbReference>
<evidence type="ECO:0000256" key="5">
    <source>
        <dbReference type="RuleBase" id="RU362004"/>
    </source>
</evidence>
<name>A0ABP0MSS5_9DINO</name>
<dbReference type="InterPro" id="IPR045305">
    <property type="entry name" value="RRM2_I_PABPs"/>
</dbReference>